<name>A0A382NBV6_9ZZZZ</name>
<dbReference type="EMBL" id="UINC01098587">
    <property type="protein sequence ID" value="SVC57222.1"/>
    <property type="molecule type" value="Genomic_DNA"/>
</dbReference>
<accession>A0A382NBV6</accession>
<dbReference type="AlphaFoldDB" id="A0A382NBV6"/>
<feature type="non-terminal residue" evidence="1">
    <location>
        <position position="1"/>
    </location>
</feature>
<gene>
    <name evidence="1" type="ORF">METZ01_LOCUS310076</name>
</gene>
<organism evidence="1">
    <name type="scientific">marine metagenome</name>
    <dbReference type="NCBI Taxonomy" id="408172"/>
    <lineage>
        <taxon>unclassified sequences</taxon>
        <taxon>metagenomes</taxon>
        <taxon>ecological metagenomes</taxon>
    </lineage>
</organism>
<evidence type="ECO:0000313" key="1">
    <source>
        <dbReference type="EMBL" id="SVC57222.1"/>
    </source>
</evidence>
<reference evidence="1" key="1">
    <citation type="submission" date="2018-05" db="EMBL/GenBank/DDBJ databases">
        <authorList>
            <person name="Lanie J.A."/>
            <person name="Ng W.-L."/>
            <person name="Kazmierczak K.M."/>
            <person name="Andrzejewski T.M."/>
            <person name="Davidsen T.M."/>
            <person name="Wayne K.J."/>
            <person name="Tettelin H."/>
            <person name="Glass J.I."/>
            <person name="Rusch D."/>
            <person name="Podicherti R."/>
            <person name="Tsui H.-C.T."/>
            <person name="Winkler M.E."/>
        </authorList>
    </citation>
    <scope>NUCLEOTIDE SEQUENCE</scope>
</reference>
<sequence length="28" mass="3034">VGQQQTPPNIAHADIGFGFGRLFILCSF</sequence>
<proteinExistence type="predicted"/>
<protein>
    <submittedName>
        <fullName evidence="1">Uncharacterized protein</fullName>
    </submittedName>
</protein>